<comment type="caution">
    <text evidence="1">The sequence shown here is derived from an EMBL/GenBank/DDBJ whole genome shotgun (WGS) entry which is preliminary data.</text>
</comment>
<keyword evidence="2" id="KW-1185">Reference proteome</keyword>
<reference evidence="1 2" key="1">
    <citation type="journal article" date="2022" name="Plant J.">
        <title>Chromosome-level genome of Camellia lanceoleosa provides a valuable resource for understanding genome evolution and self-incompatibility.</title>
        <authorList>
            <person name="Gong W."/>
            <person name="Xiao S."/>
            <person name="Wang L."/>
            <person name="Liao Z."/>
            <person name="Chang Y."/>
            <person name="Mo W."/>
            <person name="Hu G."/>
            <person name="Li W."/>
            <person name="Zhao G."/>
            <person name="Zhu H."/>
            <person name="Hu X."/>
            <person name="Ji K."/>
            <person name="Xiang X."/>
            <person name="Song Q."/>
            <person name="Yuan D."/>
            <person name="Jin S."/>
            <person name="Zhang L."/>
        </authorList>
    </citation>
    <scope>NUCLEOTIDE SEQUENCE [LARGE SCALE GENOMIC DNA]</scope>
    <source>
        <strain evidence="1">SQ_2022a</strain>
    </source>
</reference>
<accession>A0ACC0J3W8</accession>
<gene>
    <name evidence="1" type="ORF">LOK49_LG01G03416</name>
</gene>
<name>A0ACC0J3W8_9ERIC</name>
<sequence>MGIAIPLPLPYVISHSKAYHHQIQISDKPNSANSMSQDYHHHHHHHQGIFSFSNGFERAQHEQQQQQQQQQQHIAQHQIRRPPPLVAMEEDESGELPVYETAGMLSEMFNFPHGGAGTGNELLENQISPNYRNTRPAAAEGVSSGWYENRMGGIGGLGPLSDDSKNQNVVNNQHHHHQISSINVTDSAAAAMQLFLMNPQQPKSPSPSPSHHPAPATSSTLHMLLPNPNPSSSTSTLQGFHNHHQHHHQIGPPSQFTWVPDSPHEGVTTTAEIGGVVESQGLSLSLSSSLQHLEAAKAEELRMGDGGMLFFNQVGSGSASAAQFPYKNLGGHHQAPLHLQGGGVGQNHQVHVGFGSSSLGVVNVLRNSKYVKAAQELLEEFCCVGRGQFKKSKLGRHNNTNPNPNPSNSAAGGGGSSSSSKDLPPLSAADRIEHQRRKVKLLSMLDEVDRRYNHYCEQMQMVVNSFDLVMGFGSAVPYTALAQKAMSRHFRCLKDAIAAQLKQSCELLGEKDAGTSGVTKGETPRLRLLEQSLRQQRAFHQMGMMEQEAWRPQRGLPERSVNILRAWLFEHFLHPYPSDADKHLLARQTGLSRNQVSNWFINARVRLWKPMVEEMYQQESKEEEEEEDDDDADPDPDPDHNNNNDTDERETIRHQNSALVAQTPMPTTTPTTVTGAVNSVATAAPSSSSTTTTTTTTTTGKRSQINALDNDPSLMAINAQCFSENQAHRPTTTISTATTIHDSNTCRYGNYGTIATATAANATGNPDIGIGSTLIRFGTTTGDVSLTLGLRHAGNVPEKSPFSVRDFGSC</sequence>
<dbReference type="EMBL" id="CM045758">
    <property type="protein sequence ID" value="KAI8032108.1"/>
    <property type="molecule type" value="Genomic_DNA"/>
</dbReference>
<dbReference type="Proteomes" id="UP001060215">
    <property type="component" value="Chromosome 1"/>
</dbReference>
<organism evidence="1 2">
    <name type="scientific">Camellia lanceoleosa</name>
    <dbReference type="NCBI Taxonomy" id="1840588"/>
    <lineage>
        <taxon>Eukaryota</taxon>
        <taxon>Viridiplantae</taxon>
        <taxon>Streptophyta</taxon>
        <taxon>Embryophyta</taxon>
        <taxon>Tracheophyta</taxon>
        <taxon>Spermatophyta</taxon>
        <taxon>Magnoliopsida</taxon>
        <taxon>eudicotyledons</taxon>
        <taxon>Gunneridae</taxon>
        <taxon>Pentapetalae</taxon>
        <taxon>asterids</taxon>
        <taxon>Ericales</taxon>
        <taxon>Theaceae</taxon>
        <taxon>Camellia</taxon>
    </lineage>
</organism>
<evidence type="ECO:0000313" key="1">
    <source>
        <dbReference type="EMBL" id="KAI8032108.1"/>
    </source>
</evidence>
<proteinExistence type="predicted"/>
<protein>
    <submittedName>
        <fullName evidence="1">BEL1-like homeodomain protein 2</fullName>
    </submittedName>
</protein>
<evidence type="ECO:0000313" key="2">
    <source>
        <dbReference type="Proteomes" id="UP001060215"/>
    </source>
</evidence>